<accession>A0A2K8SV98</accession>
<sequence>MEYFIFEFHSQIQQCRFFYIPALAIFKSAANSGCQVLLQKIL</sequence>
<dbReference type="EMBL" id="CP024785">
    <property type="protein sequence ID" value="AUB39391.1"/>
    <property type="molecule type" value="Genomic_DNA"/>
</dbReference>
<name>A0A2K8SV98_9NOSO</name>
<gene>
    <name evidence="1" type="ORF">COO91_05384</name>
</gene>
<keyword evidence="2" id="KW-1185">Reference proteome</keyword>
<evidence type="ECO:0000313" key="1">
    <source>
        <dbReference type="EMBL" id="AUB39391.1"/>
    </source>
</evidence>
<evidence type="ECO:0000313" key="2">
    <source>
        <dbReference type="Proteomes" id="UP000232003"/>
    </source>
</evidence>
<dbReference type="AlphaFoldDB" id="A0A2K8SV98"/>
<dbReference type="KEGG" id="nfl:COO91_05384"/>
<proteinExistence type="predicted"/>
<dbReference type="Proteomes" id="UP000232003">
    <property type="component" value="Chromosome"/>
</dbReference>
<organism evidence="1 2">
    <name type="scientific">Nostoc flagelliforme CCNUN1</name>
    <dbReference type="NCBI Taxonomy" id="2038116"/>
    <lineage>
        <taxon>Bacteria</taxon>
        <taxon>Bacillati</taxon>
        <taxon>Cyanobacteriota</taxon>
        <taxon>Cyanophyceae</taxon>
        <taxon>Nostocales</taxon>
        <taxon>Nostocaceae</taxon>
        <taxon>Nostoc</taxon>
    </lineage>
</organism>
<protein>
    <submittedName>
        <fullName evidence="1">Uncharacterized protein</fullName>
    </submittedName>
</protein>
<reference evidence="1 2" key="1">
    <citation type="submission" date="2017-11" db="EMBL/GenBank/DDBJ databases">
        <title>Complete genome of a free-living desiccation-tolerant cyanobacterium and its photosynthetic adaptation to extreme terrestrial habitat.</title>
        <authorList>
            <person name="Shang J."/>
        </authorList>
    </citation>
    <scope>NUCLEOTIDE SEQUENCE [LARGE SCALE GENOMIC DNA]</scope>
    <source>
        <strain evidence="1 2">CCNUN1</strain>
    </source>
</reference>